<dbReference type="Proteomes" id="UP000283644">
    <property type="component" value="Unassembled WGS sequence"/>
</dbReference>
<reference evidence="7 8" key="1">
    <citation type="submission" date="2018-09" db="EMBL/GenBank/DDBJ databases">
        <title>Genome sequencing of Nocardioides immobilis CCTCC AB 2017083 for comparison to Nocardioides silvaticus.</title>
        <authorList>
            <person name="Li C."/>
            <person name="Wang G."/>
        </authorList>
    </citation>
    <scope>NUCLEOTIDE SEQUENCE [LARGE SCALE GENOMIC DNA]</scope>
    <source>
        <strain evidence="7 8">CCTCC AB 2017083</strain>
    </source>
</reference>
<dbReference type="AlphaFoldDB" id="A0A417XZB5"/>
<dbReference type="Gene3D" id="3.20.20.60">
    <property type="entry name" value="Phosphoenolpyruvate-binding domains"/>
    <property type="match status" value="1"/>
</dbReference>
<dbReference type="GO" id="GO:0000287">
    <property type="term" value="F:magnesium ion binding"/>
    <property type="evidence" value="ECO:0007669"/>
    <property type="project" value="TreeGrafter"/>
</dbReference>
<dbReference type="SUPFAM" id="SSF51621">
    <property type="entry name" value="Phosphoenolpyruvate/pyruvate domain"/>
    <property type="match status" value="1"/>
</dbReference>
<dbReference type="GO" id="GO:0006107">
    <property type="term" value="P:oxaloacetate metabolic process"/>
    <property type="evidence" value="ECO:0007669"/>
    <property type="project" value="TreeGrafter"/>
</dbReference>
<keyword evidence="7" id="KW-0456">Lyase</keyword>
<dbReference type="RefSeq" id="WP_118926668.1">
    <property type="nucleotide sequence ID" value="NZ_QXGH01000022.1"/>
</dbReference>
<evidence type="ECO:0000256" key="4">
    <source>
        <dbReference type="PIRSR" id="PIRSR015582-1"/>
    </source>
</evidence>
<evidence type="ECO:0000259" key="6">
    <source>
        <dbReference type="Pfam" id="PF03328"/>
    </source>
</evidence>
<gene>
    <name evidence="7" type="ORF">D0Z08_18165</name>
</gene>
<keyword evidence="3 5" id="KW-0460">Magnesium</keyword>
<evidence type="ECO:0000256" key="3">
    <source>
        <dbReference type="ARBA" id="ARBA00022842"/>
    </source>
</evidence>
<feature type="binding site" evidence="4">
    <location>
        <position position="76"/>
    </location>
    <ligand>
        <name>substrate</name>
    </ligand>
</feature>
<dbReference type="PANTHER" id="PTHR32308">
    <property type="entry name" value="LYASE BETA SUBUNIT, PUTATIVE (AFU_ORTHOLOGUE AFUA_4G13030)-RELATED"/>
    <property type="match status" value="1"/>
</dbReference>
<accession>A0A417XZB5</accession>
<name>A0A417XZB5_9ACTN</name>
<keyword evidence="2 5" id="KW-0479">Metal-binding</keyword>
<organism evidence="7 8">
    <name type="scientific">Nocardioides immobilis</name>
    <dbReference type="NCBI Taxonomy" id="2049295"/>
    <lineage>
        <taxon>Bacteria</taxon>
        <taxon>Bacillati</taxon>
        <taxon>Actinomycetota</taxon>
        <taxon>Actinomycetes</taxon>
        <taxon>Propionibacteriales</taxon>
        <taxon>Nocardioidaceae</taxon>
        <taxon>Nocardioides</taxon>
    </lineage>
</organism>
<evidence type="ECO:0000256" key="2">
    <source>
        <dbReference type="ARBA" id="ARBA00022723"/>
    </source>
</evidence>
<comment type="caution">
    <text evidence="7">The sequence shown here is derived from an EMBL/GenBank/DDBJ whole genome shotgun (WGS) entry which is preliminary data.</text>
</comment>
<sequence length="297" mass="31197">MSHVALTTLDAPRRAALCVPATQPDRIAKAIASGADEVVIDLEDAVPAGEKDRARDALRTVDWPSVNDGRVRVAVRVNAVGTPWCHRDLELVASGVAPVTSVVVPKVESRGDLDFVERLLTGLEAEARRPAPRIGVQALVETAAGLAGLPAIVSRPDRLESLILGYADLAASLGRRGLRRPDWVPAQHALLVAARSAGVAAIDGPHLSVADDTDFRDAVGHAADFGFDGKWVIHPRQVDAVVCGFTPAADEVERANRVLQAMTDAAAAGLGAVDLDGQLVDEAMALAARRTLARAGR</sequence>
<dbReference type="InterPro" id="IPR011206">
    <property type="entry name" value="Citrate_lyase_beta/mcl1/mcl2"/>
</dbReference>
<dbReference type="OrthoDB" id="5172636at2"/>
<keyword evidence="8" id="KW-1185">Reference proteome</keyword>
<feature type="binding site" evidence="5">
    <location>
        <position position="141"/>
    </location>
    <ligand>
        <name>Mg(2+)</name>
        <dbReference type="ChEBI" id="CHEBI:18420"/>
    </ligand>
</feature>
<dbReference type="InterPro" id="IPR040442">
    <property type="entry name" value="Pyrv_kinase-like_dom_sf"/>
</dbReference>
<evidence type="ECO:0000256" key="1">
    <source>
        <dbReference type="ARBA" id="ARBA00001946"/>
    </source>
</evidence>
<dbReference type="GO" id="GO:0016829">
    <property type="term" value="F:lyase activity"/>
    <property type="evidence" value="ECO:0007669"/>
    <property type="project" value="UniProtKB-KW"/>
</dbReference>
<dbReference type="EMBL" id="QXGH01000022">
    <property type="protein sequence ID" value="RHW25701.1"/>
    <property type="molecule type" value="Genomic_DNA"/>
</dbReference>
<evidence type="ECO:0000256" key="5">
    <source>
        <dbReference type="PIRSR" id="PIRSR015582-2"/>
    </source>
</evidence>
<feature type="binding site" evidence="5">
    <location>
        <position position="168"/>
    </location>
    <ligand>
        <name>Mg(2+)</name>
        <dbReference type="ChEBI" id="CHEBI:18420"/>
    </ligand>
</feature>
<feature type="domain" description="HpcH/HpaI aldolase/citrate lyase" evidence="6">
    <location>
        <begin position="14"/>
        <end position="235"/>
    </location>
</feature>
<evidence type="ECO:0000313" key="8">
    <source>
        <dbReference type="Proteomes" id="UP000283644"/>
    </source>
</evidence>
<protein>
    <submittedName>
        <fullName evidence="7">CoA ester lyase</fullName>
    </submittedName>
</protein>
<comment type="cofactor">
    <cofactor evidence="1">
        <name>Mg(2+)</name>
        <dbReference type="ChEBI" id="CHEBI:18420"/>
    </cofactor>
</comment>
<dbReference type="PANTHER" id="PTHR32308:SF10">
    <property type="entry name" value="CITRATE LYASE SUBUNIT BETA"/>
    <property type="match status" value="1"/>
</dbReference>
<proteinExistence type="predicted"/>
<evidence type="ECO:0000313" key="7">
    <source>
        <dbReference type="EMBL" id="RHW25701.1"/>
    </source>
</evidence>
<dbReference type="Pfam" id="PF03328">
    <property type="entry name" value="HpcH_HpaI"/>
    <property type="match status" value="1"/>
</dbReference>
<dbReference type="PIRSF" id="PIRSF015582">
    <property type="entry name" value="Cit_lyase_B"/>
    <property type="match status" value="1"/>
</dbReference>
<dbReference type="InterPro" id="IPR015813">
    <property type="entry name" value="Pyrv/PenolPyrv_kinase-like_dom"/>
</dbReference>
<dbReference type="InterPro" id="IPR005000">
    <property type="entry name" value="Aldolase/citrate-lyase_domain"/>
</dbReference>
<feature type="binding site" evidence="4">
    <location>
        <position position="141"/>
    </location>
    <ligand>
        <name>substrate</name>
    </ligand>
</feature>